<organism evidence="4 5">
    <name type="scientific">Salana multivorans</name>
    <dbReference type="NCBI Taxonomy" id="120377"/>
    <lineage>
        <taxon>Bacteria</taxon>
        <taxon>Bacillati</taxon>
        <taxon>Actinomycetota</taxon>
        <taxon>Actinomycetes</taxon>
        <taxon>Micrococcales</taxon>
        <taxon>Beutenbergiaceae</taxon>
        <taxon>Salana</taxon>
    </lineage>
</organism>
<dbReference type="InterPro" id="IPR017853">
    <property type="entry name" value="GH"/>
</dbReference>
<evidence type="ECO:0000256" key="1">
    <source>
        <dbReference type="ARBA" id="ARBA00009809"/>
    </source>
</evidence>
<dbReference type="OrthoDB" id="9813184at2"/>
<dbReference type="InterPro" id="IPR001944">
    <property type="entry name" value="Glycoside_Hdrlase_35"/>
</dbReference>
<protein>
    <submittedName>
        <fullName evidence="4">Glycosyl hydrolase family 35</fullName>
    </submittedName>
</protein>
<evidence type="ECO:0000256" key="2">
    <source>
        <dbReference type="RuleBase" id="RU003679"/>
    </source>
</evidence>
<dbReference type="Pfam" id="PF01301">
    <property type="entry name" value="Glyco_hydro_35"/>
    <property type="match status" value="1"/>
</dbReference>
<accession>A0A3N2DBV2</accession>
<evidence type="ECO:0000313" key="4">
    <source>
        <dbReference type="EMBL" id="ROR97223.1"/>
    </source>
</evidence>
<keyword evidence="5" id="KW-1185">Reference proteome</keyword>
<dbReference type="SUPFAM" id="SSF51445">
    <property type="entry name" value="(Trans)glycosidases"/>
    <property type="match status" value="1"/>
</dbReference>
<dbReference type="Gene3D" id="3.20.20.80">
    <property type="entry name" value="Glycosidases"/>
    <property type="match status" value="1"/>
</dbReference>
<dbReference type="EMBL" id="RKHQ01000001">
    <property type="protein sequence ID" value="ROR97223.1"/>
    <property type="molecule type" value="Genomic_DNA"/>
</dbReference>
<sequence length="916" mass="97038">MTATTQSRSTVQPRHAAVSVGPAGIVLDGREEVLLCASLFYFRIPREQWASRLEQVRSSGYQAIDVYLPWNFHELAPGEWDFTGRRDVGAFLDLAHEAGLVVVARPGPYICSEWDGGALPAWLGTVDGLRIRQDEPRFLAAVAAWFDRALPILAARQYGRGGSVVAVQLENELDFFDTTDRRGYQSALRDLVRGHGIELPLIACAGQGDLHGATGDAEGVVPACNFYPDDSSPHVEQEVRRYRALLAERDLPLLVTETNRVHATLRRLLASGVGLIAPYLQASGYNMGFTPSVGNWGDPAGLMSHDYDFAGFLSPVGEERPELHQARVLGALVRTFGSELARALPEAADDAYLTAVATSASPSRLRLPDGGSLLAVPNLGDDDGEVRLVRDAGDVRVPLPARTCLLVAEDVPLARWGVPGTLELATADLVGVAAGVLGDGAAGHAEDDAAAPARLTLAAVDRSVVVLRDDRGERRVVELDAPVPGRAVEASVSVGTTTWAIVVHHPADVPGPGGSSTSAATGRTEPVDLAASIDAVRVCAPGPLSAERRHEGTPWSEEVGVWRGRTHYAADLGDVTQLLVEGAGDIVDVALTSAEAEDEGSDGRHLTLTPYGASVLLDASGADRVALTAETWGHANFDDARLPNLALGSLRGLGAVWSVTRTTDVGALWTVVGDQQWNGEPAPTRGLGGWSSTRVGRPITYRRELPVDGEHHHALLLGGVPGSVEVTLDGESHTVTAQNPWLHLAPGRGREVAITLPHQPGTALSAQLLRLDPVRGWDVRPEPDVAYLARVADAVVERTLAAVTLPLVLAPGEELVVELDVPAGGLSLRFDGAQVRIAVVTESAGPADPDGRPGRPELLGRVWLEDPGRPVFTGGDPGRVWLPGAWNTGRVRLLLHGTPGPGTPMLAGVRVESTPE</sequence>
<keyword evidence="4" id="KW-0378">Hydrolase</keyword>
<feature type="domain" description="Glycoside hydrolase 35 catalytic" evidence="3">
    <location>
        <begin position="25"/>
        <end position="257"/>
    </location>
</feature>
<dbReference type="GO" id="GO:0004553">
    <property type="term" value="F:hydrolase activity, hydrolyzing O-glycosyl compounds"/>
    <property type="evidence" value="ECO:0007669"/>
    <property type="project" value="InterPro"/>
</dbReference>
<gene>
    <name evidence="4" type="ORF">EDD28_1820</name>
</gene>
<evidence type="ECO:0000259" key="3">
    <source>
        <dbReference type="Pfam" id="PF01301"/>
    </source>
</evidence>
<dbReference type="AlphaFoldDB" id="A0A3N2DBV2"/>
<name>A0A3N2DBV2_9MICO</name>
<dbReference type="Proteomes" id="UP000275356">
    <property type="component" value="Unassembled WGS sequence"/>
</dbReference>
<reference evidence="4 5" key="1">
    <citation type="submission" date="2018-11" db="EMBL/GenBank/DDBJ databases">
        <title>Sequencing the genomes of 1000 actinobacteria strains.</title>
        <authorList>
            <person name="Klenk H.-P."/>
        </authorList>
    </citation>
    <scope>NUCLEOTIDE SEQUENCE [LARGE SCALE GENOMIC DNA]</scope>
    <source>
        <strain evidence="4 5">DSM 13521</strain>
    </source>
</reference>
<comment type="caution">
    <text evidence="4">The sequence shown here is derived from an EMBL/GenBank/DDBJ whole genome shotgun (WGS) entry which is preliminary data.</text>
</comment>
<proteinExistence type="inferred from homology"/>
<dbReference type="RefSeq" id="WP_123739304.1">
    <property type="nucleotide sequence ID" value="NZ_RKHQ01000001.1"/>
</dbReference>
<dbReference type="PANTHER" id="PTHR23421">
    <property type="entry name" value="BETA-GALACTOSIDASE RELATED"/>
    <property type="match status" value="1"/>
</dbReference>
<dbReference type="GO" id="GO:0005975">
    <property type="term" value="P:carbohydrate metabolic process"/>
    <property type="evidence" value="ECO:0007669"/>
    <property type="project" value="InterPro"/>
</dbReference>
<dbReference type="PRINTS" id="PR00742">
    <property type="entry name" value="GLHYDRLASE35"/>
</dbReference>
<comment type="similarity">
    <text evidence="1 2">Belongs to the glycosyl hydrolase 35 family.</text>
</comment>
<dbReference type="InterPro" id="IPR031330">
    <property type="entry name" value="Gly_Hdrlase_35_cat"/>
</dbReference>
<evidence type="ECO:0000313" key="5">
    <source>
        <dbReference type="Proteomes" id="UP000275356"/>
    </source>
</evidence>